<dbReference type="Pfam" id="PF14013">
    <property type="entry name" value="MT0933_antitox"/>
    <property type="match status" value="1"/>
</dbReference>
<gene>
    <name evidence="2" type="ORF">J4H85_05770</name>
</gene>
<dbReference type="InterPro" id="IPR028037">
    <property type="entry name" value="Antitoxin_Rv0909/MT0933"/>
</dbReference>
<evidence type="ECO:0000313" key="3">
    <source>
        <dbReference type="Proteomes" id="UP000668403"/>
    </source>
</evidence>
<comment type="caution">
    <text evidence="2">The sequence shown here is derived from an EMBL/GenBank/DDBJ whole genome shotgun (WGS) entry which is preliminary data.</text>
</comment>
<accession>A0A939TQZ3</accession>
<dbReference type="AlphaFoldDB" id="A0A939TQZ3"/>
<reference evidence="2" key="1">
    <citation type="submission" date="2021-03" db="EMBL/GenBank/DDBJ databases">
        <title>Leucobacter chromiisoli sp. nov., isolated from chromium-containing soil of chemical plant.</title>
        <authorList>
            <person name="Xu Z."/>
        </authorList>
    </citation>
    <scope>NUCLEOTIDE SEQUENCE</scope>
    <source>
        <strain evidence="2">K 70/01</strain>
    </source>
</reference>
<dbReference type="EMBL" id="JAGFBF010000004">
    <property type="protein sequence ID" value="MBO2989502.1"/>
    <property type="molecule type" value="Genomic_DNA"/>
</dbReference>
<organism evidence="2 3">
    <name type="scientific">Leucobacter tardus</name>
    <dbReference type="NCBI Taxonomy" id="501483"/>
    <lineage>
        <taxon>Bacteria</taxon>
        <taxon>Bacillati</taxon>
        <taxon>Actinomycetota</taxon>
        <taxon>Actinomycetes</taxon>
        <taxon>Micrococcales</taxon>
        <taxon>Microbacteriaceae</taxon>
        <taxon>Leucobacter</taxon>
    </lineage>
</organism>
<evidence type="ECO:0000256" key="1">
    <source>
        <dbReference type="SAM" id="MobiDB-lite"/>
    </source>
</evidence>
<evidence type="ECO:0000313" key="2">
    <source>
        <dbReference type="EMBL" id="MBO2989502.1"/>
    </source>
</evidence>
<name>A0A939TQZ3_9MICO</name>
<sequence>MGLGKIVKTVKTLANDPKVQQHLKSEKAEQISDSVLDKAAGAANKVTGGKHEEKITRARDAADRAIGTDDDPDARPGSAPKQ</sequence>
<feature type="region of interest" description="Disordered" evidence="1">
    <location>
        <begin position="42"/>
        <end position="82"/>
    </location>
</feature>
<dbReference type="RefSeq" id="WP_208237792.1">
    <property type="nucleotide sequence ID" value="NZ_BAAAQU010000001.1"/>
</dbReference>
<keyword evidence="3" id="KW-1185">Reference proteome</keyword>
<proteinExistence type="predicted"/>
<protein>
    <submittedName>
        <fullName evidence="2">Antitoxin</fullName>
    </submittedName>
</protein>
<feature type="compositionally biased region" description="Basic and acidic residues" evidence="1">
    <location>
        <begin position="49"/>
        <end position="67"/>
    </location>
</feature>
<dbReference type="Proteomes" id="UP000668403">
    <property type="component" value="Unassembled WGS sequence"/>
</dbReference>